<dbReference type="EnsemblMetazoa" id="ACOM037264-RA">
    <property type="protein sequence ID" value="ACOM037264-PA.1"/>
    <property type="gene ID" value="ACOM037264"/>
</dbReference>
<proteinExistence type="predicted"/>
<reference evidence="2" key="1">
    <citation type="submission" date="2022-08" db="UniProtKB">
        <authorList>
            <consortium name="EnsemblMetazoa"/>
        </authorList>
    </citation>
    <scope>IDENTIFICATION</scope>
</reference>
<dbReference type="Proteomes" id="UP000075882">
    <property type="component" value="Unassembled WGS sequence"/>
</dbReference>
<dbReference type="AlphaFoldDB" id="A0A8W7PU68"/>
<feature type="region of interest" description="Disordered" evidence="1">
    <location>
        <begin position="230"/>
        <end position="254"/>
    </location>
</feature>
<protein>
    <submittedName>
        <fullName evidence="2">Uncharacterized protein</fullName>
    </submittedName>
</protein>
<feature type="compositionally biased region" description="Basic residues" evidence="1">
    <location>
        <begin position="102"/>
        <end position="112"/>
    </location>
</feature>
<feature type="compositionally biased region" description="Acidic residues" evidence="1">
    <location>
        <begin position="148"/>
        <end position="158"/>
    </location>
</feature>
<evidence type="ECO:0000256" key="1">
    <source>
        <dbReference type="SAM" id="MobiDB-lite"/>
    </source>
</evidence>
<name>A0A8W7PU68_ANOCL</name>
<sequence length="382" mass="40442">MKAGRKSSSGSSVTGLCSTVLGMSWNLGRADGSWWWMAFGAAMRTAPGRRTRITCGDCCGSSRSSRIGGSGMAPGMFSLGGAGPYWAVARARNGSGSGRETKGRRARSASRKVYRQHPVRIGKLVVDGSVLIDVPTEIAQVQRNAEVDQYDPEPDDDHDERGADKLAPEYVTDRDGGFRLAAVSILTLGLQCLPIVGGQLQMVGAGGPLQQPAQLVEPALGQQPAGRFRAPVPAGDEQQPGQRDRELHGAPVARHAKATGSMLRMPMIVRYRPLTSSTTSTKLTTATDIEANPITTRRAMYSSSDVTNPSAKPQSKAHQCVPPAELIGNPAAADAPEGRPGQKAHLHDAHQMGPIADQPKLGNDRLAVDRIVILVPAAAGYF</sequence>
<evidence type="ECO:0000313" key="2">
    <source>
        <dbReference type="EnsemblMetazoa" id="ACOM037264-PA.1"/>
    </source>
</evidence>
<feature type="region of interest" description="Disordered" evidence="1">
    <location>
        <begin position="327"/>
        <end position="346"/>
    </location>
</feature>
<feature type="region of interest" description="Disordered" evidence="1">
    <location>
        <begin position="93"/>
        <end position="112"/>
    </location>
</feature>
<accession>A0A8W7PU68</accession>
<feature type="region of interest" description="Disordered" evidence="1">
    <location>
        <begin position="143"/>
        <end position="163"/>
    </location>
</feature>
<organism evidence="2">
    <name type="scientific">Anopheles coluzzii</name>
    <name type="common">African malaria mosquito</name>
    <dbReference type="NCBI Taxonomy" id="1518534"/>
    <lineage>
        <taxon>Eukaryota</taxon>
        <taxon>Metazoa</taxon>
        <taxon>Ecdysozoa</taxon>
        <taxon>Arthropoda</taxon>
        <taxon>Hexapoda</taxon>
        <taxon>Insecta</taxon>
        <taxon>Pterygota</taxon>
        <taxon>Neoptera</taxon>
        <taxon>Endopterygota</taxon>
        <taxon>Diptera</taxon>
        <taxon>Nematocera</taxon>
        <taxon>Culicoidea</taxon>
        <taxon>Culicidae</taxon>
        <taxon>Anophelinae</taxon>
        <taxon>Anopheles</taxon>
    </lineage>
</organism>